<accession>A0A6J7DAP5</accession>
<dbReference type="AlphaFoldDB" id="A0A6J7DAP5"/>
<dbReference type="PANTHER" id="PTHR34383:SF3">
    <property type="entry name" value="POLYPHOSPHATE:AMP PHOSPHOTRANSFERASE"/>
    <property type="match status" value="1"/>
</dbReference>
<dbReference type="Pfam" id="PF03976">
    <property type="entry name" value="PPK2"/>
    <property type="match status" value="1"/>
</dbReference>
<gene>
    <name evidence="4" type="ORF">UFOPK3376_00640</name>
</gene>
<keyword evidence="2" id="KW-0418">Kinase</keyword>
<feature type="domain" description="Polyphosphate kinase-2-related" evidence="3">
    <location>
        <begin position="13"/>
        <end position="240"/>
    </location>
</feature>
<evidence type="ECO:0000313" key="4">
    <source>
        <dbReference type="EMBL" id="CAB4867797.1"/>
    </source>
</evidence>
<dbReference type="PANTHER" id="PTHR34383">
    <property type="entry name" value="POLYPHOSPHATE:AMP PHOSPHOTRANSFERASE-RELATED"/>
    <property type="match status" value="1"/>
</dbReference>
<organism evidence="4">
    <name type="scientific">freshwater metagenome</name>
    <dbReference type="NCBI Taxonomy" id="449393"/>
    <lineage>
        <taxon>unclassified sequences</taxon>
        <taxon>metagenomes</taxon>
        <taxon>ecological metagenomes</taxon>
    </lineage>
</organism>
<evidence type="ECO:0000256" key="1">
    <source>
        <dbReference type="ARBA" id="ARBA00022679"/>
    </source>
</evidence>
<dbReference type="GO" id="GO:0008976">
    <property type="term" value="F:polyphosphate kinase activity"/>
    <property type="evidence" value="ECO:0007669"/>
    <property type="project" value="InterPro"/>
</dbReference>
<dbReference type="Gene3D" id="3.40.50.300">
    <property type="entry name" value="P-loop containing nucleotide triphosphate hydrolases"/>
    <property type="match status" value="1"/>
</dbReference>
<dbReference type="SUPFAM" id="SSF52540">
    <property type="entry name" value="P-loop containing nucleoside triphosphate hydrolases"/>
    <property type="match status" value="1"/>
</dbReference>
<evidence type="ECO:0000256" key="2">
    <source>
        <dbReference type="ARBA" id="ARBA00022777"/>
    </source>
</evidence>
<keyword evidence="1" id="KW-0808">Transferase</keyword>
<protein>
    <submittedName>
        <fullName evidence="4">Unannotated protein</fullName>
    </submittedName>
</protein>
<name>A0A6J7DAP5_9ZZZZ</name>
<proteinExistence type="predicted"/>
<dbReference type="InterPro" id="IPR022488">
    <property type="entry name" value="PPK2-related"/>
</dbReference>
<evidence type="ECO:0000259" key="3">
    <source>
        <dbReference type="Pfam" id="PF03976"/>
    </source>
</evidence>
<dbReference type="PIRSF" id="PIRSF028756">
    <property type="entry name" value="PPK2_prd"/>
    <property type="match status" value="1"/>
</dbReference>
<dbReference type="InterPro" id="IPR027417">
    <property type="entry name" value="P-loop_NTPase"/>
</dbReference>
<dbReference type="InterPro" id="IPR016898">
    <property type="entry name" value="Polyphosphate_phosphotransfera"/>
</dbReference>
<sequence length="262" mass="30168">MTILDKLDLSQRLDRDQYSLQLESEQRRLLQLRLHLGGHMGSGDVGPGLLVVFEGPDASGKGGAIKVVVSHLDPRHYKVLNCGVPSAAEKRHHFLWRFYPDIPGLGGMSVFDRSWYGRVLVERVEGYASEAEWRRGYEAIVDFERSLVLEGIILVKFWMQISDEEQFRRFQARATDPLKRWKLTPEDWRNRDRNGDYVAAAEDMFARTDHPHGRWDVIAAEQKRFGRIAVLETLNNRIEQGMLRAGFPVPHIDELLDDDDDS</sequence>
<dbReference type="EMBL" id="CAFBLP010000011">
    <property type="protein sequence ID" value="CAB4867797.1"/>
    <property type="molecule type" value="Genomic_DNA"/>
</dbReference>
<reference evidence="4" key="1">
    <citation type="submission" date="2020-05" db="EMBL/GenBank/DDBJ databases">
        <authorList>
            <person name="Chiriac C."/>
            <person name="Salcher M."/>
            <person name="Ghai R."/>
            <person name="Kavagutti S V."/>
        </authorList>
    </citation>
    <scope>NUCLEOTIDE SEQUENCE</scope>
</reference>